<organism evidence="2 3">
    <name type="scientific">Tegillarca granosa</name>
    <name type="common">Malaysian cockle</name>
    <name type="synonym">Anadara granosa</name>
    <dbReference type="NCBI Taxonomy" id="220873"/>
    <lineage>
        <taxon>Eukaryota</taxon>
        <taxon>Metazoa</taxon>
        <taxon>Spiralia</taxon>
        <taxon>Lophotrochozoa</taxon>
        <taxon>Mollusca</taxon>
        <taxon>Bivalvia</taxon>
        <taxon>Autobranchia</taxon>
        <taxon>Pteriomorphia</taxon>
        <taxon>Arcoida</taxon>
        <taxon>Arcoidea</taxon>
        <taxon>Arcidae</taxon>
        <taxon>Tegillarca</taxon>
    </lineage>
</organism>
<reference evidence="2 3" key="1">
    <citation type="submission" date="2022-12" db="EMBL/GenBank/DDBJ databases">
        <title>Chromosome-level genome of Tegillarca granosa.</title>
        <authorList>
            <person name="Kim J."/>
        </authorList>
    </citation>
    <scope>NUCLEOTIDE SEQUENCE [LARGE SCALE GENOMIC DNA]</scope>
    <source>
        <strain evidence="2">Teg-2019</strain>
        <tissue evidence="2">Adductor muscle</tissue>
    </source>
</reference>
<dbReference type="SUPFAM" id="SSF49842">
    <property type="entry name" value="TNF-like"/>
    <property type="match status" value="1"/>
</dbReference>
<proteinExistence type="predicted"/>
<keyword evidence="1" id="KW-0732">Signal</keyword>
<dbReference type="InterPro" id="IPR008983">
    <property type="entry name" value="Tumour_necrosis_fac-like_dom"/>
</dbReference>
<feature type="signal peptide" evidence="1">
    <location>
        <begin position="1"/>
        <end position="18"/>
    </location>
</feature>
<name>A0ABQ9E4R6_TEGGR</name>
<evidence type="ECO:0000256" key="1">
    <source>
        <dbReference type="SAM" id="SignalP"/>
    </source>
</evidence>
<protein>
    <submittedName>
        <fullName evidence="2">Uncharacterized protein</fullName>
    </submittedName>
</protein>
<dbReference type="Gene3D" id="2.60.120.40">
    <property type="match status" value="1"/>
</dbReference>
<evidence type="ECO:0000313" key="3">
    <source>
        <dbReference type="Proteomes" id="UP001217089"/>
    </source>
</evidence>
<sequence>MLWYFNIALVLIATFSIAKEDVNKKLERKNSVTKRHDGYVMDIGYLVKFLADVQTERKEQKKQIDSVVKLVKDLKNKAASQINVAFYAWLSPNGVSNNEIVKYDRITTNIGNAYNVNSGKFVAPQHPCDVVLSKTYGICLE</sequence>
<accession>A0ABQ9E4R6</accession>
<dbReference type="EMBL" id="JARBDR010000921">
    <property type="protein sequence ID" value="KAJ8298862.1"/>
    <property type="molecule type" value="Genomic_DNA"/>
</dbReference>
<keyword evidence="3" id="KW-1185">Reference proteome</keyword>
<evidence type="ECO:0000313" key="2">
    <source>
        <dbReference type="EMBL" id="KAJ8298862.1"/>
    </source>
</evidence>
<feature type="non-terminal residue" evidence="2">
    <location>
        <position position="141"/>
    </location>
</feature>
<dbReference type="Proteomes" id="UP001217089">
    <property type="component" value="Unassembled WGS sequence"/>
</dbReference>
<feature type="chain" id="PRO_5047206129" evidence="1">
    <location>
        <begin position="19"/>
        <end position="141"/>
    </location>
</feature>
<gene>
    <name evidence="2" type="ORF">KUTeg_022922</name>
</gene>
<comment type="caution">
    <text evidence="2">The sequence shown here is derived from an EMBL/GenBank/DDBJ whole genome shotgun (WGS) entry which is preliminary data.</text>
</comment>